<dbReference type="STRING" id="1513793.SAMN06296036_11423"/>
<dbReference type="EMBL" id="FWZT01000014">
    <property type="protein sequence ID" value="SMF46120.1"/>
    <property type="molecule type" value="Genomic_DNA"/>
</dbReference>
<reference evidence="2" key="1">
    <citation type="submission" date="2017-04" db="EMBL/GenBank/DDBJ databases">
        <authorList>
            <person name="Varghese N."/>
            <person name="Submissions S."/>
        </authorList>
    </citation>
    <scope>NUCLEOTIDE SEQUENCE [LARGE SCALE GENOMIC DNA]</scope>
    <source>
        <strain evidence="2">RKEM611</strain>
    </source>
</reference>
<dbReference type="PROSITE" id="PS51257">
    <property type="entry name" value="PROKAR_LIPOPROTEIN"/>
    <property type="match status" value="1"/>
</dbReference>
<keyword evidence="2" id="KW-1185">Reference proteome</keyword>
<proteinExistence type="predicted"/>
<name>A0A1Y6CCQ1_9BACT</name>
<sequence length="336" mass="38494">MRFKDLLFRDILAASFKWSAWIALLYTLLGCSHFGVGTQASYDDRSISVLTSSLFNQRLSPRYSKQSWKGDWLFRRERLELIDRDLQAVRPDLLVFQELLARRGSPSESDRSILSYGALDGYQWEMQLARFYEDTQEEQFFALAMGLPLRPGDRSKSSVFKLGVDGAFSISQIFLEDEPIWVVNVEMPQDAQKVDVWYDVLTKKLREYGAKESICEKRLIVAGYLPGRLSWPFYQRFLRQFNLKDTSTGFCEVATDCQTGTPSNEIFLNTSEGKSGTQVDRILAHAESVVYASSAELDNADKVTTRGEVYGLHSHWPTRRFAWNSILRLPKCVGIL</sequence>
<dbReference type="RefSeq" id="WP_132321563.1">
    <property type="nucleotide sequence ID" value="NZ_FWZT01000014.1"/>
</dbReference>
<dbReference type="AlphaFoldDB" id="A0A1Y6CCQ1"/>
<accession>A0A1Y6CCQ1</accession>
<organism evidence="1 2">
    <name type="scientific">Pseudobacteriovorax antillogorgiicola</name>
    <dbReference type="NCBI Taxonomy" id="1513793"/>
    <lineage>
        <taxon>Bacteria</taxon>
        <taxon>Pseudomonadati</taxon>
        <taxon>Bdellovibrionota</taxon>
        <taxon>Oligoflexia</taxon>
        <taxon>Oligoflexales</taxon>
        <taxon>Pseudobacteriovoracaceae</taxon>
        <taxon>Pseudobacteriovorax</taxon>
    </lineage>
</organism>
<dbReference type="OrthoDB" id="9967525at2"/>
<evidence type="ECO:0000313" key="1">
    <source>
        <dbReference type="EMBL" id="SMF46120.1"/>
    </source>
</evidence>
<gene>
    <name evidence="1" type="ORF">SAMN06296036_11423</name>
</gene>
<protein>
    <recommendedName>
        <fullName evidence="3">Endonuclease/Exonuclease/phosphatase family protein</fullName>
    </recommendedName>
</protein>
<dbReference type="Proteomes" id="UP000192907">
    <property type="component" value="Unassembled WGS sequence"/>
</dbReference>
<evidence type="ECO:0000313" key="2">
    <source>
        <dbReference type="Proteomes" id="UP000192907"/>
    </source>
</evidence>
<evidence type="ECO:0008006" key="3">
    <source>
        <dbReference type="Google" id="ProtNLM"/>
    </source>
</evidence>